<sequence>MVSITTTSIGPRKSAPAPLKGDPLVPRMLLGKRLRELRLDHGVTPDEAAHAVGASRSKITRMELGRIGLRSADVAALLTRYGVHDHGERSTLLALAEQTGARAWWYELRDVVPKWKQRYLSAEGAARLVRCFEDEHVPELLRTEAYALGVMRGDGAVLDPARRLDLLGQRQPILRRRPRPVNLWAVLDESVLWRTVGDAATMRAQLEHLNEICWRPNVTIQIAPINICGRVATDSPLTLVRFPQQHLSDLVYLERSGGADYPARRAEIEHHWHVFNTLVTEAAPPEMTPLYIERALGEY</sequence>
<protein>
    <submittedName>
        <fullName evidence="3">Helix-turn-helix transcriptional regulator</fullName>
    </submittedName>
</protein>
<feature type="region of interest" description="Disordered" evidence="1">
    <location>
        <begin position="1"/>
        <end position="21"/>
    </location>
</feature>
<dbReference type="Proteomes" id="UP001501231">
    <property type="component" value="Unassembled WGS sequence"/>
</dbReference>
<evidence type="ECO:0000259" key="2">
    <source>
        <dbReference type="PROSITE" id="PS50943"/>
    </source>
</evidence>
<gene>
    <name evidence="3" type="ORF">GCM10010191_95790</name>
</gene>
<feature type="domain" description="HTH cro/C1-type" evidence="2">
    <location>
        <begin position="34"/>
        <end position="89"/>
    </location>
</feature>
<dbReference type="SUPFAM" id="SSF47413">
    <property type="entry name" value="lambda repressor-like DNA-binding domains"/>
    <property type="match status" value="1"/>
</dbReference>
<dbReference type="InterPro" id="IPR001387">
    <property type="entry name" value="Cro/C1-type_HTH"/>
</dbReference>
<organism evidence="3 4">
    <name type="scientific">Actinomadura vinacea</name>
    <dbReference type="NCBI Taxonomy" id="115336"/>
    <lineage>
        <taxon>Bacteria</taxon>
        <taxon>Bacillati</taxon>
        <taxon>Actinomycetota</taxon>
        <taxon>Actinomycetes</taxon>
        <taxon>Streptosporangiales</taxon>
        <taxon>Thermomonosporaceae</taxon>
        <taxon>Actinomadura</taxon>
    </lineage>
</organism>
<dbReference type="CDD" id="cd00093">
    <property type="entry name" value="HTH_XRE"/>
    <property type="match status" value="1"/>
</dbReference>
<keyword evidence="4" id="KW-1185">Reference proteome</keyword>
<dbReference type="Pfam" id="PF19054">
    <property type="entry name" value="DUF5753"/>
    <property type="match status" value="1"/>
</dbReference>
<dbReference type="Pfam" id="PF13560">
    <property type="entry name" value="HTH_31"/>
    <property type="match status" value="1"/>
</dbReference>
<dbReference type="InterPro" id="IPR010982">
    <property type="entry name" value="Lambda_DNA-bd_dom_sf"/>
</dbReference>
<evidence type="ECO:0000313" key="3">
    <source>
        <dbReference type="EMBL" id="GAA2460212.1"/>
    </source>
</evidence>
<proteinExistence type="predicted"/>
<dbReference type="EMBL" id="BAAARW010000052">
    <property type="protein sequence ID" value="GAA2460212.1"/>
    <property type="molecule type" value="Genomic_DNA"/>
</dbReference>
<comment type="caution">
    <text evidence="3">The sequence shown here is derived from an EMBL/GenBank/DDBJ whole genome shotgun (WGS) entry which is preliminary data.</text>
</comment>
<dbReference type="PROSITE" id="PS50943">
    <property type="entry name" value="HTH_CROC1"/>
    <property type="match status" value="1"/>
</dbReference>
<evidence type="ECO:0000256" key="1">
    <source>
        <dbReference type="SAM" id="MobiDB-lite"/>
    </source>
</evidence>
<accession>A0ABN3KHN3</accession>
<reference evidence="3 4" key="1">
    <citation type="journal article" date="2019" name="Int. J. Syst. Evol. Microbiol.">
        <title>The Global Catalogue of Microorganisms (GCM) 10K type strain sequencing project: providing services to taxonomists for standard genome sequencing and annotation.</title>
        <authorList>
            <consortium name="The Broad Institute Genomics Platform"/>
            <consortium name="The Broad Institute Genome Sequencing Center for Infectious Disease"/>
            <person name="Wu L."/>
            <person name="Ma J."/>
        </authorList>
    </citation>
    <scope>NUCLEOTIDE SEQUENCE [LARGE SCALE GENOMIC DNA]</scope>
    <source>
        <strain evidence="3 4">JCM 3325</strain>
    </source>
</reference>
<dbReference type="SMART" id="SM00530">
    <property type="entry name" value="HTH_XRE"/>
    <property type="match status" value="1"/>
</dbReference>
<evidence type="ECO:0000313" key="4">
    <source>
        <dbReference type="Proteomes" id="UP001501231"/>
    </source>
</evidence>
<dbReference type="InterPro" id="IPR043917">
    <property type="entry name" value="DUF5753"/>
</dbReference>
<name>A0ABN3KHN3_9ACTN</name>
<dbReference type="Gene3D" id="1.10.260.40">
    <property type="entry name" value="lambda repressor-like DNA-binding domains"/>
    <property type="match status" value="1"/>
</dbReference>